<organism evidence="2 3">
    <name type="scientific">Setomelanomma holmii</name>
    <dbReference type="NCBI Taxonomy" id="210430"/>
    <lineage>
        <taxon>Eukaryota</taxon>
        <taxon>Fungi</taxon>
        <taxon>Dikarya</taxon>
        <taxon>Ascomycota</taxon>
        <taxon>Pezizomycotina</taxon>
        <taxon>Dothideomycetes</taxon>
        <taxon>Pleosporomycetidae</taxon>
        <taxon>Pleosporales</taxon>
        <taxon>Pleosporineae</taxon>
        <taxon>Phaeosphaeriaceae</taxon>
        <taxon>Setomelanomma</taxon>
    </lineage>
</organism>
<keyword evidence="3" id="KW-1185">Reference proteome</keyword>
<feature type="region of interest" description="Disordered" evidence="1">
    <location>
        <begin position="30"/>
        <end position="189"/>
    </location>
</feature>
<dbReference type="EMBL" id="ML978181">
    <property type="protein sequence ID" value="KAF2031388.1"/>
    <property type="molecule type" value="Genomic_DNA"/>
</dbReference>
<comment type="caution">
    <text evidence="2">The sequence shown here is derived from an EMBL/GenBank/DDBJ whole genome shotgun (WGS) entry which is preliminary data.</text>
</comment>
<evidence type="ECO:0000313" key="3">
    <source>
        <dbReference type="Proteomes" id="UP000799777"/>
    </source>
</evidence>
<reference evidence="2" key="1">
    <citation type="journal article" date="2020" name="Stud. Mycol.">
        <title>101 Dothideomycetes genomes: a test case for predicting lifestyles and emergence of pathogens.</title>
        <authorList>
            <person name="Haridas S."/>
            <person name="Albert R."/>
            <person name="Binder M."/>
            <person name="Bloem J."/>
            <person name="Labutti K."/>
            <person name="Salamov A."/>
            <person name="Andreopoulos B."/>
            <person name="Baker S."/>
            <person name="Barry K."/>
            <person name="Bills G."/>
            <person name="Bluhm B."/>
            <person name="Cannon C."/>
            <person name="Castanera R."/>
            <person name="Culley D."/>
            <person name="Daum C."/>
            <person name="Ezra D."/>
            <person name="Gonzalez J."/>
            <person name="Henrissat B."/>
            <person name="Kuo A."/>
            <person name="Liang C."/>
            <person name="Lipzen A."/>
            <person name="Lutzoni F."/>
            <person name="Magnuson J."/>
            <person name="Mondo S."/>
            <person name="Nolan M."/>
            <person name="Ohm R."/>
            <person name="Pangilinan J."/>
            <person name="Park H.-J."/>
            <person name="Ramirez L."/>
            <person name="Alfaro M."/>
            <person name="Sun H."/>
            <person name="Tritt A."/>
            <person name="Yoshinaga Y."/>
            <person name="Zwiers L.-H."/>
            <person name="Turgeon B."/>
            <person name="Goodwin S."/>
            <person name="Spatafora J."/>
            <person name="Crous P."/>
            <person name="Grigoriev I."/>
        </authorList>
    </citation>
    <scope>NUCLEOTIDE SEQUENCE</scope>
    <source>
        <strain evidence="2">CBS 110217</strain>
    </source>
</reference>
<protein>
    <submittedName>
        <fullName evidence="2">Uncharacterized protein</fullName>
    </submittedName>
</protein>
<feature type="compositionally biased region" description="Basic and acidic residues" evidence="1">
    <location>
        <begin position="57"/>
        <end position="69"/>
    </location>
</feature>
<gene>
    <name evidence="2" type="ORF">EK21DRAFT_110986</name>
</gene>
<sequence length="285" mass="31636">MGLRDFFTPWQPPPPIETVELADGQKIARPIPNWTRKDEKKLQRNRRPIPDYPIPDFKIDHDGNERRVNPDTYVPPMNQEGHGSGGGSMHGSRPRAPSMPFNQPHFQHHGPQSPWLQAGAAMPPPPVQHSQGLSMQAQHGSRPHGGISRHDFADQVPNHSPQPHHNQGHYQSSHPVAPVPMGGKFKEGEPLPTGVFDPFATQGEPKPKGHYGMFQHFTGLSKLDVGDRDLGDPAAIRSMMSERVRLEARQRGQGGHGGRMDARASTYDPRFRDDGRSRRGRGAGK</sequence>
<accession>A0A9P4HB32</accession>
<evidence type="ECO:0000313" key="2">
    <source>
        <dbReference type="EMBL" id="KAF2031388.1"/>
    </source>
</evidence>
<feature type="region of interest" description="Disordered" evidence="1">
    <location>
        <begin position="247"/>
        <end position="285"/>
    </location>
</feature>
<name>A0A9P4HB32_9PLEO</name>
<feature type="compositionally biased region" description="Polar residues" evidence="1">
    <location>
        <begin position="157"/>
        <end position="174"/>
    </location>
</feature>
<proteinExistence type="predicted"/>
<evidence type="ECO:0000256" key="1">
    <source>
        <dbReference type="SAM" id="MobiDB-lite"/>
    </source>
</evidence>
<dbReference type="Proteomes" id="UP000799777">
    <property type="component" value="Unassembled WGS sequence"/>
</dbReference>
<dbReference type="AlphaFoldDB" id="A0A9P4HB32"/>
<feature type="compositionally biased region" description="Polar residues" evidence="1">
    <location>
        <begin position="128"/>
        <end position="139"/>
    </location>
</feature>